<reference evidence="2" key="2">
    <citation type="submission" date="2020-09" db="EMBL/GenBank/DDBJ databases">
        <authorList>
            <person name="Sun Q."/>
            <person name="Zhou Y."/>
        </authorList>
    </citation>
    <scope>NUCLEOTIDE SEQUENCE</scope>
    <source>
        <strain evidence="2">CGMCC 1.15966</strain>
    </source>
</reference>
<dbReference type="AlphaFoldDB" id="A0A8H9KWU8"/>
<evidence type="ECO:0000313" key="3">
    <source>
        <dbReference type="Proteomes" id="UP000614460"/>
    </source>
</evidence>
<dbReference type="Proteomes" id="UP000614460">
    <property type="component" value="Unassembled WGS sequence"/>
</dbReference>
<evidence type="ECO:0000313" key="2">
    <source>
        <dbReference type="EMBL" id="GGE29079.1"/>
    </source>
</evidence>
<dbReference type="EMBL" id="BMKM01000009">
    <property type="protein sequence ID" value="GGE29079.1"/>
    <property type="molecule type" value="Genomic_DNA"/>
</dbReference>
<comment type="caution">
    <text evidence="2">The sequence shown here is derived from an EMBL/GenBank/DDBJ whole genome shotgun (WGS) entry which is preliminary data.</text>
</comment>
<reference evidence="2" key="1">
    <citation type="journal article" date="2014" name="Int. J. Syst. Evol. Microbiol.">
        <title>Complete genome sequence of Corynebacterium casei LMG S-19264T (=DSM 44701T), isolated from a smear-ripened cheese.</title>
        <authorList>
            <consortium name="US DOE Joint Genome Institute (JGI-PGF)"/>
            <person name="Walter F."/>
            <person name="Albersmeier A."/>
            <person name="Kalinowski J."/>
            <person name="Ruckert C."/>
        </authorList>
    </citation>
    <scope>NUCLEOTIDE SEQUENCE</scope>
    <source>
        <strain evidence="2">CGMCC 1.15966</strain>
    </source>
</reference>
<feature type="region of interest" description="Disordered" evidence="1">
    <location>
        <begin position="24"/>
        <end position="46"/>
    </location>
</feature>
<evidence type="ECO:0000256" key="1">
    <source>
        <dbReference type="SAM" id="MobiDB-lite"/>
    </source>
</evidence>
<organism evidence="2 3">
    <name type="scientific">Sphingobacterium cellulitidis</name>
    <dbReference type="NCBI Taxonomy" id="1768011"/>
    <lineage>
        <taxon>Bacteria</taxon>
        <taxon>Pseudomonadati</taxon>
        <taxon>Bacteroidota</taxon>
        <taxon>Sphingobacteriia</taxon>
        <taxon>Sphingobacteriales</taxon>
        <taxon>Sphingobacteriaceae</taxon>
        <taxon>Sphingobacterium</taxon>
    </lineage>
</organism>
<accession>A0A8H9KWU8</accession>
<protein>
    <submittedName>
        <fullName evidence="2">Uncharacterized protein</fullName>
    </submittedName>
</protein>
<keyword evidence="3" id="KW-1185">Reference proteome</keyword>
<gene>
    <name evidence="2" type="ORF">GCM10011516_28540</name>
</gene>
<dbReference type="RefSeq" id="WP_094255880.1">
    <property type="nucleotide sequence ID" value="NZ_BMKM01000009.1"/>
</dbReference>
<proteinExistence type="predicted"/>
<name>A0A8H9KWU8_9SPHI</name>
<dbReference type="PROSITE" id="PS51257">
    <property type="entry name" value="PROKAR_LIPOPROTEIN"/>
    <property type="match status" value="1"/>
</dbReference>
<sequence length="73" mass="7941">MHKIKFILLGAFAMGLITVTSCNNSEKSENETEVLPDPAQGGDAERYNINAPDEEVINLDSTEVDTTVKDTAQ</sequence>